<sequence length="41" mass="4793">MFHLRIRQCIETGLQLRIHKTVFGHHHSDAMPRDPVAPSCR</sequence>
<name>A0A9P0PPY1_ACAOB</name>
<reference evidence="1" key="1">
    <citation type="submission" date="2022-03" db="EMBL/GenBank/DDBJ databases">
        <authorList>
            <person name="Sayadi A."/>
        </authorList>
    </citation>
    <scope>NUCLEOTIDE SEQUENCE</scope>
</reference>
<keyword evidence="2" id="KW-1185">Reference proteome</keyword>
<accession>A0A9P0PPY1</accession>
<organism evidence="1 2">
    <name type="scientific">Acanthoscelides obtectus</name>
    <name type="common">Bean weevil</name>
    <name type="synonym">Bruchus obtectus</name>
    <dbReference type="NCBI Taxonomy" id="200917"/>
    <lineage>
        <taxon>Eukaryota</taxon>
        <taxon>Metazoa</taxon>
        <taxon>Ecdysozoa</taxon>
        <taxon>Arthropoda</taxon>
        <taxon>Hexapoda</taxon>
        <taxon>Insecta</taxon>
        <taxon>Pterygota</taxon>
        <taxon>Neoptera</taxon>
        <taxon>Endopterygota</taxon>
        <taxon>Coleoptera</taxon>
        <taxon>Polyphaga</taxon>
        <taxon>Cucujiformia</taxon>
        <taxon>Chrysomeloidea</taxon>
        <taxon>Chrysomelidae</taxon>
        <taxon>Bruchinae</taxon>
        <taxon>Bruchini</taxon>
        <taxon>Acanthoscelides</taxon>
    </lineage>
</organism>
<dbReference type="AlphaFoldDB" id="A0A9P0PPY1"/>
<proteinExistence type="predicted"/>
<gene>
    <name evidence="1" type="ORF">ACAOBT_LOCUS20888</name>
</gene>
<dbReference type="Proteomes" id="UP001152888">
    <property type="component" value="Unassembled WGS sequence"/>
</dbReference>
<evidence type="ECO:0000313" key="1">
    <source>
        <dbReference type="EMBL" id="CAH1992483.1"/>
    </source>
</evidence>
<dbReference type="EMBL" id="CAKOFQ010007145">
    <property type="protein sequence ID" value="CAH1992483.1"/>
    <property type="molecule type" value="Genomic_DNA"/>
</dbReference>
<evidence type="ECO:0000313" key="2">
    <source>
        <dbReference type="Proteomes" id="UP001152888"/>
    </source>
</evidence>
<comment type="caution">
    <text evidence="1">The sequence shown here is derived from an EMBL/GenBank/DDBJ whole genome shotgun (WGS) entry which is preliminary data.</text>
</comment>
<protein>
    <submittedName>
        <fullName evidence="1">Uncharacterized protein</fullName>
    </submittedName>
</protein>